<name>A0AA96WUQ2_LEPBY</name>
<dbReference type="GO" id="GO:0015074">
    <property type="term" value="P:DNA integration"/>
    <property type="evidence" value="ECO:0007669"/>
    <property type="project" value="InterPro"/>
</dbReference>
<accession>A0AA96WUQ2</accession>
<protein>
    <submittedName>
        <fullName evidence="2">Uncharacterized protein</fullName>
    </submittedName>
</protein>
<dbReference type="RefSeq" id="WP_316427401.1">
    <property type="nucleotide sequence ID" value="NZ_CP130144.1"/>
</dbReference>
<organism evidence="2">
    <name type="scientific">Leptolyngbya boryana CZ1</name>
    <dbReference type="NCBI Taxonomy" id="3060204"/>
    <lineage>
        <taxon>Bacteria</taxon>
        <taxon>Bacillati</taxon>
        <taxon>Cyanobacteriota</taxon>
        <taxon>Cyanophyceae</taxon>
        <taxon>Leptolyngbyales</taxon>
        <taxon>Leptolyngbyaceae</taxon>
        <taxon>Leptolyngbya group</taxon>
        <taxon>Leptolyngbya</taxon>
    </lineage>
</organism>
<reference evidence="2" key="1">
    <citation type="journal article" date="2023" name="Plants (Basel)">
        <title>Genomic Analysis of Leptolyngbya boryana CZ1 Reveals Efficient Carbon Fixation Modules.</title>
        <authorList>
            <person name="Bai X."/>
            <person name="Wang H."/>
            <person name="Cheng W."/>
            <person name="Wang J."/>
            <person name="Ma M."/>
            <person name="Hu H."/>
            <person name="Song Z."/>
            <person name="Ma H."/>
            <person name="Fan Y."/>
            <person name="Du C."/>
            <person name="Xu J."/>
        </authorList>
    </citation>
    <scope>NUCLEOTIDE SEQUENCE</scope>
    <source>
        <strain evidence="2">CZ1</strain>
    </source>
</reference>
<evidence type="ECO:0000313" key="2">
    <source>
        <dbReference type="EMBL" id="WNZ46125.1"/>
    </source>
</evidence>
<dbReference type="Gene3D" id="1.10.443.10">
    <property type="entry name" value="Intergrase catalytic core"/>
    <property type="match status" value="1"/>
</dbReference>
<dbReference type="InterPro" id="IPR013762">
    <property type="entry name" value="Integrase-like_cat_sf"/>
</dbReference>
<dbReference type="AlphaFoldDB" id="A0AA96WUQ2"/>
<dbReference type="GO" id="GO:0003677">
    <property type="term" value="F:DNA binding"/>
    <property type="evidence" value="ECO:0007669"/>
    <property type="project" value="InterPro"/>
</dbReference>
<dbReference type="InterPro" id="IPR011010">
    <property type="entry name" value="DNA_brk_join_enz"/>
</dbReference>
<sequence length="501" mass="58025">MSIPNSDSTAQNRQNVVIHALTQLRQERKLNSQFQPTTQHKRLGTYSLTAEQTTPELQQQLDEFYAWMTVADPRFSQQVLVKPQTARARLEEVYRLLGWLFHVRGIALETLNLTQLVPFAPIKTAHRLVTSFEAARQIDQKAELAAERTLVMLNEHLYWRKEERGASAASRCLIVDRFIAIAKFLYREETNCLKGQPYNDVPTIVALRQAYREVKEAVKQEPRAIDTSLKWLPWEEYLEMVRHLKQECQLHYSYGKQRTPKAIARSVRRYLICAFFAYMPPDRQQTYRALQMGKTLVKGMFGADGFFKPDEAGLWHIRLASEEYKTGKTYGEQWRQVPEILYPEMESWLSQWRAVFKPKHDFFFTQEDGEPFIDASSFSGVIKHAAARITGKQLTSHLIRHMLVTYAQEQGASEATMHSLAEAMLHSKDMQEKVYDQRSKLNRIAPAQQFILDAAMGRKPSAAKAEKLSVEELNHAFWELSPQDQARFIRSVKLSPNNKKD</sequence>
<dbReference type="EMBL" id="CP130144">
    <property type="protein sequence ID" value="WNZ46125.1"/>
    <property type="molecule type" value="Genomic_DNA"/>
</dbReference>
<keyword evidence="1" id="KW-0233">DNA recombination</keyword>
<gene>
    <name evidence="2" type="ORF">Q2T42_30515</name>
</gene>
<proteinExistence type="predicted"/>
<dbReference type="SUPFAM" id="SSF56349">
    <property type="entry name" value="DNA breaking-rejoining enzymes"/>
    <property type="match status" value="1"/>
</dbReference>
<reference evidence="2" key="2">
    <citation type="submission" date="2023-07" db="EMBL/GenBank/DDBJ databases">
        <authorList>
            <person name="Bai X.-H."/>
            <person name="Wang H.-H."/>
            <person name="Wang J."/>
            <person name="Ma M.-Y."/>
            <person name="Hu H.-H."/>
            <person name="Song Z.-L."/>
            <person name="Ma H.-G."/>
            <person name="Fan Y."/>
            <person name="Du C.-Y."/>
            <person name="Xu J.-C."/>
        </authorList>
    </citation>
    <scope>NUCLEOTIDE SEQUENCE</scope>
    <source>
        <strain evidence="2">CZ1</strain>
    </source>
</reference>
<evidence type="ECO:0000256" key="1">
    <source>
        <dbReference type="ARBA" id="ARBA00023172"/>
    </source>
</evidence>
<dbReference type="GO" id="GO:0006310">
    <property type="term" value="P:DNA recombination"/>
    <property type="evidence" value="ECO:0007669"/>
    <property type="project" value="UniProtKB-KW"/>
</dbReference>